<evidence type="ECO:0000256" key="1">
    <source>
        <dbReference type="SAM" id="Phobius"/>
    </source>
</evidence>
<name>A0A1N7Q0V9_9BACT</name>
<evidence type="ECO:0000313" key="3">
    <source>
        <dbReference type="Proteomes" id="UP000186026"/>
    </source>
</evidence>
<feature type="transmembrane region" description="Helical" evidence="1">
    <location>
        <begin position="42"/>
        <end position="61"/>
    </location>
</feature>
<keyword evidence="1" id="KW-0812">Transmembrane</keyword>
<dbReference type="RefSeq" id="WP_076503047.1">
    <property type="nucleotide sequence ID" value="NZ_FTOP01000024.1"/>
</dbReference>
<keyword evidence="1" id="KW-1133">Transmembrane helix</keyword>
<dbReference type="OrthoDB" id="838918at2"/>
<proteinExistence type="predicted"/>
<feature type="transmembrane region" description="Helical" evidence="1">
    <location>
        <begin position="68"/>
        <end position="89"/>
    </location>
</feature>
<dbReference type="Proteomes" id="UP000186026">
    <property type="component" value="Unassembled WGS sequence"/>
</dbReference>
<dbReference type="AlphaFoldDB" id="A0A1N7Q0V9"/>
<feature type="transmembrane region" description="Helical" evidence="1">
    <location>
        <begin position="15"/>
        <end position="36"/>
    </location>
</feature>
<protein>
    <submittedName>
        <fullName evidence="2">Uncharacterized protein</fullName>
    </submittedName>
</protein>
<sequence length="138" mass="15316">MIDNILSVERKAKMILRYGIAFYFIYFGLINLWGALSSNGNILMGSIVMLLGLCIGSLILTHFKQPKLGAIGAGLAAVFFLIVVAILAFMEIRDGFSLQMIFLRVIKDLLLAIACMVLCGESLKEMVREKITKPFPVR</sequence>
<feature type="transmembrane region" description="Helical" evidence="1">
    <location>
        <begin position="101"/>
        <end position="120"/>
    </location>
</feature>
<organism evidence="2 3">
    <name type="scientific">Belliella pelovolcani</name>
    <dbReference type="NCBI Taxonomy" id="529505"/>
    <lineage>
        <taxon>Bacteria</taxon>
        <taxon>Pseudomonadati</taxon>
        <taxon>Bacteroidota</taxon>
        <taxon>Cytophagia</taxon>
        <taxon>Cytophagales</taxon>
        <taxon>Cyclobacteriaceae</taxon>
        <taxon>Belliella</taxon>
    </lineage>
</organism>
<reference evidence="3" key="1">
    <citation type="submission" date="2017-01" db="EMBL/GenBank/DDBJ databases">
        <authorList>
            <person name="Varghese N."/>
            <person name="Submissions S."/>
        </authorList>
    </citation>
    <scope>NUCLEOTIDE SEQUENCE [LARGE SCALE GENOMIC DNA]</scope>
    <source>
        <strain evidence="3">DSM 46698</strain>
    </source>
</reference>
<dbReference type="EMBL" id="FTOP01000024">
    <property type="protein sequence ID" value="SIT16533.1"/>
    <property type="molecule type" value="Genomic_DNA"/>
</dbReference>
<gene>
    <name evidence="2" type="ORF">SAMN05421761_12433</name>
</gene>
<evidence type="ECO:0000313" key="2">
    <source>
        <dbReference type="EMBL" id="SIT16533.1"/>
    </source>
</evidence>
<accession>A0A1N7Q0V9</accession>
<keyword evidence="1" id="KW-0472">Membrane</keyword>
<keyword evidence="3" id="KW-1185">Reference proteome</keyword>
<dbReference type="STRING" id="529505.SAMN05421761_12433"/>